<sequence>MDDDLAVLAAPRPRSVFEPDPDAPGPAWSVVEPEPQGPGTVSTGPHTSTAPPLEPWHAGGDRVTGHDDVSGDRSRRSPEGAPPRSAQADVVLSAAPRRPGPVPGHEDRRPAPDGPDDRVLPSAAALEPSAQRAVVESRAAGDGAPRTPGAGTGDQPPPVPGTRDVMPLVPVAGAAHPARADAHQAPRDPVAVLAVPGEPPPAPQARDSVVDDSDTTPYVVVEIGRLEVTVPAPVAPPAPTSSVSAARRPKLGPTLTDYLAGRAEPAALGRGEG</sequence>
<name>A0A7Y6A6X4_9CELL</name>
<dbReference type="Proteomes" id="UP000565724">
    <property type="component" value="Unassembled WGS sequence"/>
</dbReference>
<feature type="region of interest" description="Disordered" evidence="1">
    <location>
        <begin position="1"/>
        <end position="213"/>
    </location>
</feature>
<dbReference type="AlphaFoldDB" id="A0A7Y6A6X4"/>
<protein>
    <submittedName>
        <fullName evidence="2">Uncharacterized protein</fullName>
    </submittedName>
</protein>
<organism evidence="2 3">
    <name type="scientific">Cellulomonas humilata</name>
    <dbReference type="NCBI Taxonomy" id="144055"/>
    <lineage>
        <taxon>Bacteria</taxon>
        <taxon>Bacillati</taxon>
        <taxon>Actinomycetota</taxon>
        <taxon>Actinomycetes</taxon>
        <taxon>Micrococcales</taxon>
        <taxon>Cellulomonadaceae</taxon>
        <taxon>Cellulomonas</taxon>
    </lineage>
</organism>
<gene>
    <name evidence="2" type="ORF">HP550_20385</name>
</gene>
<reference evidence="2 3" key="1">
    <citation type="submission" date="2020-05" db="EMBL/GenBank/DDBJ databases">
        <title>Genome Sequencing of Type Strains.</title>
        <authorList>
            <person name="Lemaire J.F."/>
            <person name="Inderbitzin P."/>
            <person name="Gregorio O.A."/>
            <person name="Collins S.B."/>
            <person name="Wespe N."/>
            <person name="Knight-Connoni V."/>
        </authorList>
    </citation>
    <scope>NUCLEOTIDE SEQUENCE [LARGE SCALE GENOMIC DNA]</scope>
    <source>
        <strain evidence="2 3">ATCC 25174</strain>
    </source>
</reference>
<feature type="compositionally biased region" description="Basic and acidic residues" evidence="1">
    <location>
        <begin position="104"/>
        <end position="119"/>
    </location>
</feature>
<feature type="compositionally biased region" description="Polar residues" evidence="1">
    <location>
        <begin position="39"/>
        <end position="50"/>
    </location>
</feature>
<proteinExistence type="predicted"/>
<evidence type="ECO:0000256" key="1">
    <source>
        <dbReference type="SAM" id="MobiDB-lite"/>
    </source>
</evidence>
<evidence type="ECO:0000313" key="2">
    <source>
        <dbReference type="EMBL" id="NUU19609.1"/>
    </source>
</evidence>
<accession>A0A7Y6A6X4</accession>
<feature type="compositionally biased region" description="Basic and acidic residues" evidence="1">
    <location>
        <begin position="59"/>
        <end position="78"/>
    </location>
</feature>
<dbReference type="RefSeq" id="WP_175349527.1">
    <property type="nucleotide sequence ID" value="NZ_JABMCI010000071.1"/>
</dbReference>
<evidence type="ECO:0000313" key="3">
    <source>
        <dbReference type="Proteomes" id="UP000565724"/>
    </source>
</evidence>
<dbReference type="EMBL" id="JABMCI010000071">
    <property type="protein sequence ID" value="NUU19609.1"/>
    <property type="molecule type" value="Genomic_DNA"/>
</dbReference>
<keyword evidence="3" id="KW-1185">Reference proteome</keyword>
<comment type="caution">
    <text evidence="2">The sequence shown here is derived from an EMBL/GenBank/DDBJ whole genome shotgun (WGS) entry which is preliminary data.</text>
</comment>